<evidence type="ECO:0000313" key="8">
    <source>
        <dbReference type="EMBL" id="QQU57880.1"/>
    </source>
</evidence>
<keyword evidence="4" id="KW-1015">Disulfide bond</keyword>
<sequence length="193" mass="21198">MGNPALLPDDLPCPVDDGAADHLVGMPMPALRFHSTFGERVDLSILPGRTVVYAYPRTGEPHGNLPAGWDAIPGARGCTAQTLSFQAEKEVFTTFGIRIFGLSTQTTDYQRELSDRLRLTFPILSDAEFALVDALRLPTMNVEGMRLIKRLTLIIRDGTIEHVFYPVFPANRAAAEVIGWLKDHPDLAPGTLD</sequence>
<evidence type="ECO:0000256" key="2">
    <source>
        <dbReference type="ARBA" id="ARBA00022862"/>
    </source>
</evidence>
<evidence type="ECO:0000313" key="7">
    <source>
        <dbReference type="EMBL" id="QDL35493.1"/>
    </source>
</evidence>
<dbReference type="GO" id="GO:0005737">
    <property type="term" value="C:cytoplasm"/>
    <property type="evidence" value="ECO:0007669"/>
    <property type="project" value="TreeGrafter"/>
</dbReference>
<dbReference type="EMBL" id="CP033893">
    <property type="protein sequence ID" value="QDL35493.1"/>
    <property type="molecule type" value="Genomic_DNA"/>
</dbReference>
<evidence type="ECO:0000256" key="4">
    <source>
        <dbReference type="ARBA" id="ARBA00023157"/>
    </source>
</evidence>
<gene>
    <name evidence="7" type="ORF">EGO53_17655</name>
    <name evidence="8" type="ORF">I6I38_19005</name>
</gene>
<keyword evidence="10" id="KW-1185">Reference proteome</keyword>
<dbReference type="Gene3D" id="3.40.30.10">
    <property type="entry name" value="Glutaredoxin"/>
    <property type="match status" value="1"/>
</dbReference>
<protein>
    <submittedName>
        <fullName evidence="7">Peroxiredoxin</fullName>
    </submittedName>
</protein>
<evidence type="ECO:0000259" key="6">
    <source>
        <dbReference type="Pfam" id="PF08534"/>
    </source>
</evidence>
<dbReference type="EMBL" id="CP068148">
    <property type="protein sequence ID" value="QQU57880.1"/>
    <property type="molecule type" value="Genomic_DNA"/>
</dbReference>
<feature type="domain" description="Redoxin" evidence="6">
    <location>
        <begin position="24"/>
        <end position="171"/>
    </location>
</feature>
<dbReference type="GO" id="GO:0045454">
    <property type="term" value="P:cell redox homeostasis"/>
    <property type="evidence" value="ECO:0007669"/>
    <property type="project" value="TreeGrafter"/>
</dbReference>
<evidence type="ECO:0000256" key="1">
    <source>
        <dbReference type="ARBA" id="ARBA00022559"/>
    </source>
</evidence>
<keyword evidence="1" id="KW-0575">Peroxidase</keyword>
<dbReference type="STRING" id="614.XJ20_18450"/>
<dbReference type="PANTHER" id="PTHR42801:SF21">
    <property type="entry name" value="BCPB PROTEIN"/>
    <property type="match status" value="1"/>
</dbReference>
<evidence type="ECO:0000256" key="3">
    <source>
        <dbReference type="ARBA" id="ARBA00023002"/>
    </source>
</evidence>
<dbReference type="SUPFAM" id="SSF52833">
    <property type="entry name" value="Thioredoxin-like"/>
    <property type="match status" value="1"/>
</dbReference>
<proteinExistence type="predicted"/>
<name>A0A515D508_SERLI</name>
<dbReference type="GO" id="GO:0008379">
    <property type="term" value="F:thioredoxin peroxidase activity"/>
    <property type="evidence" value="ECO:0007669"/>
    <property type="project" value="TreeGrafter"/>
</dbReference>
<dbReference type="InterPro" id="IPR013740">
    <property type="entry name" value="Redoxin"/>
</dbReference>
<dbReference type="PANTHER" id="PTHR42801">
    <property type="entry name" value="THIOREDOXIN-DEPENDENT PEROXIDE REDUCTASE"/>
    <property type="match status" value="1"/>
</dbReference>
<dbReference type="Proteomes" id="UP000317572">
    <property type="component" value="Chromosome"/>
</dbReference>
<evidence type="ECO:0000313" key="9">
    <source>
        <dbReference type="Proteomes" id="UP000317572"/>
    </source>
</evidence>
<dbReference type="GO" id="GO:0034599">
    <property type="term" value="P:cellular response to oxidative stress"/>
    <property type="evidence" value="ECO:0007669"/>
    <property type="project" value="TreeGrafter"/>
</dbReference>
<keyword evidence="2" id="KW-0049">Antioxidant</keyword>
<dbReference type="InterPro" id="IPR050924">
    <property type="entry name" value="Peroxiredoxin_BCP/PrxQ"/>
</dbReference>
<dbReference type="Proteomes" id="UP000595237">
    <property type="component" value="Chromosome"/>
</dbReference>
<evidence type="ECO:0000256" key="5">
    <source>
        <dbReference type="ARBA" id="ARBA00023284"/>
    </source>
</evidence>
<keyword evidence="5" id="KW-0676">Redox-active center</keyword>
<dbReference type="Pfam" id="PF08534">
    <property type="entry name" value="Redoxin"/>
    <property type="match status" value="1"/>
</dbReference>
<reference evidence="7 9" key="1">
    <citation type="submission" date="2018-11" db="EMBL/GenBank/DDBJ databases">
        <title>The first complete genome of Serratia liquefaciens isolated from metalophyte plant revel distinctness adaptive mechanisms in an extreme habitat.</title>
        <authorList>
            <person name="Caneschi W.L."/>
            <person name="Sanchez A.B."/>
            <person name="Felestrino E.B."/>
            <person name="Assis R.A.B."/>
            <person name="Lemes C.G.C."/>
            <person name="Cordeiro I.F."/>
            <person name="Fonseca N.P."/>
            <person name="Villa M."/>
            <person name="Vieira I.T."/>
            <person name="Moraes L.A."/>
            <person name="Kamino L.H.Y."/>
            <person name="do Carmo F."/>
            <person name="Garcia C.M."/>
            <person name="Almeida N.F."/>
            <person name="Silva R.S."/>
            <person name="Ferro J.A."/>
            <person name="Ferro M.I.T."/>
            <person name="Varani A.M."/>
            <person name="Ferreira R.M."/>
            <person name="dos Santos V.L."/>
            <person name="Silva U.C."/>
            <person name="Setubal J.C."/>
            <person name="Moreira L.M."/>
        </authorList>
    </citation>
    <scope>NUCLEOTIDE SEQUENCE [LARGE SCALE GENOMIC DNA]</scope>
    <source>
        <strain evidence="7 9">FG3</strain>
    </source>
</reference>
<keyword evidence="3" id="KW-0560">Oxidoreductase</keyword>
<dbReference type="InterPro" id="IPR036249">
    <property type="entry name" value="Thioredoxin-like_sf"/>
</dbReference>
<evidence type="ECO:0000313" key="10">
    <source>
        <dbReference type="Proteomes" id="UP000595237"/>
    </source>
</evidence>
<accession>A0A515D508</accession>
<organism evidence="7 9">
    <name type="scientific">Serratia liquefaciens</name>
    <dbReference type="NCBI Taxonomy" id="614"/>
    <lineage>
        <taxon>Bacteria</taxon>
        <taxon>Pseudomonadati</taxon>
        <taxon>Pseudomonadota</taxon>
        <taxon>Gammaproteobacteria</taxon>
        <taxon>Enterobacterales</taxon>
        <taxon>Yersiniaceae</taxon>
        <taxon>Serratia</taxon>
    </lineage>
</organism>
<dbReference type="CDD" id="cd03017">
    <property type="entry name" value="PRX_BCP"/>
    <property type="match status" value="1"/>
</dbReference>
<dbReference type="AlphaFoldDB" id="A0A515D508"/>
<reference evidence="8 10" key="2">
    <citation type="submission" date="2021-01" db="EMBL/GenBank/DDBJ databases">
        <title>FDA dAtabase for Regulatory Grade micrObial Sequences (FDA-ARGOS): Supporting development and validation of Infectious Disease Dx tests.</title>
        <authorList>
            <person name="Blissenbach B."/>
            <person name="Krut O."/>
            <person name="Tallon L."/>
            <person name="Sadzewicz L."/>
            <person name="Zhao X."/>
            <person name="Boylan J."/>
            <person name="Ott S."/>
            <person name="Bowen H."/>
            <person name="Vavikolanu K."/>
            <person name="Mehta A."/>
            <person name="Aluvathingal J."/>
            <person name="Nadendla S."/>
            <person name="Yan Y."/>
            <person name="Sichtig H."/>
        </authorList>
    </citation>
    <scope>NUCLEOTIDE SEQUENCE [LARGE SCALE GENOMIC DNA]</scope>
    <source>
        <strain evidence="8 10">FDAARGOS_1081</strain>
    </source>
</reference>